<proteinExistence type="predicted"/>
<protein>
    <submittedName>
        <fullName evidence="1">Uncharacterized protein</fullName>
    </submittedName>
</protein>
<dbReference type="EMBL" id="BKCJ010002733">
    <property type="protein sequence ID" value="GEU50561.1"/>
    <property type="molecule type" value="Genomic_DNA"/>
</dbReference>
<organism evidence="1">
    <name type="scientific">Tanacetum cinerariifolium</name>
    <name type="common">Dalmatian daisy</name>
    <name type="synonym">Chrysanthemum cinerariifolium</name>
    <dbReference type="NCBI Taxonomy" id="118510"/>
    <lineage>
        <taxon>Eukaryota</taxon>
        <taxon>Viridiplantae</taxon>
        <taxon>Streptophyta</taxon>
        <taxon>Embryophyta</taxon>
        <taxon>Tracheophyta</taxon>
        <taxon>Spermatophyta</taxon>
        <taxon>Magnoliopsida</taxon>
        <taxon>eudicotyledons</taxon>
        <taxon>Gunneridae</taxon>
        <taxon>Pentapetalae</taxon>
        <taxon>asterids</taxon>
        <taxon>campanulids</taxon>
        <taxon>Asterales</taxon>
        <taxon>Asteraceae</taxon>
        <taxon>Asteroideae</taxon>
        <taxon>Anthemideae</taxon>
        <taxon>Anthemidinae</taxon>
        <taxon>Tanacetum</taxon>
    </lineage>
</organism>
<accession>A0A6L2KM94</accession>
<reference evidence="1" key="1">
    <citation type="journal article" date="2019" name="Sci. Rep.">
        <title>Draft genome of Tanacetum cinerariifolium, the natural source of mosquito coil.</title>
        <authorList>
            <person name="Yamashiro T."/>
            <person name="Shiraishi A."/>
            <person name="Satake H."/>
            <person name="Nakayama K."/>
        </authorList>
    </citation>
    <scope>NUCLEOTIDE SEQUENCE</scope>
</reference>
<name>A0A6L2KM94_TANCI</name>
<evidence type="ECO:0000313" key="1">
    <source>
        <dbReference type="EMBL" id="GEU50561.1"/>
    </source>
</evidence>
<comment type="caution">
    <text evidence="1">The sequence shown here is derived from an EMBL/GenBank/DDBJ whole genome shotgun (WGS) entry which is preliminary data.</text>
</comment>
<dbReference type="AlphaFoldDB" id="A0A6L2KM94"/>
<gene>
    <name evidence="1" type="ORF">Tci_022539</name>
</gene>
<sequence>MDGLQEGVVPTQEYIRKLIEDVSDDDDFTRGAWVSAVEYVNVEGGIVSDSFGDMETNCQNGKLAMLSL</sequence>